<reference evidence="1" key="1">
    <citation type="submission" date="2020-09" db="EMBL/GenBank/DDBJ databases">
        <title>Genome-Enabled Discovery of Anthraquinone Biosynthesis in Senna tora.</title>
        <authorList>
            <person name="Kang S.-H."/>
            <person name="Pandey R.P."/>
            <person name="Lee C.-M."/>
            <person name="Sim J.-S."/>
            <person name="Jeong J.-T."/>
            <person name="Choi B.-S."/>
            <person name="Jung M."/>
            <person name="Ginzburg D."/>
            <person name="Zhao K."/>
            <person name="Won S.Y."/>
            <person name="Oh T.-J."/>
            <person name="Yu Y."/>
            <person name="Kim N.-H."/>
            <person name="Lee O.R."/>
            <person name="Lee T.-H."/>
            <person name="Bashyal P."/>
            <person name="Kim T.-S."/>
            <person name="Lee W.-H."/>
            <person name="Kawkins C."/>
            <person name="Kim C.-K."/>
            <person name="Kim J.S."/>
            <person name="Ahn B.O."/>
            <person name="Rhee S.Y."/>
            <person name="Sohng J.K."/>
        </authorList>
    </citation>
    <scope>NUCLEOTIDE SEQUENCE</scope>
    <source>
        <tissue evidence="1">Leaf</tissue>
    </source>
</reference>
<evidence type="ECO:0000313" key="1">
    <source>
        <dbReference type="EMBL" id="KAF7842727.1"/>
    </source>
</evidence>
<keyword evidence="2" id="KW-1185">Reference proteome</keyword>
<name>A0A834XD48_9FABA</name>
<dbReference type="AlphaFoldDB" id="A0A834XD48"/>
<accession>A0A834XD48</accession>
<gene>
    <name evidence="1" type="ORF">G2W53_005025</name>
</gene>
<dbReference type="Proteomes" id="UP000634136">
    <property type="component" value="Unassembled WGS sequence"/>
</dbReference>
<protein>
    <submittedName>
        <fullName evidence="1">Uncharacterized protein</fullName>
    </submittedName>
</protein>
<evidence type="ECO:0000313" key="2">
    <source>
        <dbReference type="Proteomes" id="UP000634136"/>
    </source>
</evidence>
<organism evidence="1 2">
    <name type="scientific">Senna tora</name>
    <dbReference type="NCBI Taxonomy" id="362788"/>
    <lineage>
        <taxon>Eukaryota</taxon>
        <taxon>Viridiplantae</taxon>
        <taxon>Streptophyta</taxon>
        <taxon>Embryophyta</taxon>
        <taxon>Tracheophyta</taxon>
        <taxon>Spermatophyta</taxon>
        <taxon>Magnoliopsida</taxon>
        <taxon>eudicotyledons</taxon>
        <taxon>Gunneridae</taxon>
        <taxon>Pentapetalae</taxon>
        <taxon>rosids</taxon>
        <taxon>fabids</taxon>
        <taxon>Fabales</taxon>
        <taxon>Fabaceae</taxon>
        <taxon>Caesalpinioideae</taxon>
        <taxon>Cassia clade</taxon>
        <taxon>Senna</taxon>
    </lineage>
</organism>
<proteinExistence type="predicted"/>
<dbReference type="EMBL" id="JAAIUW010000002">
    <property type="protein sequence ID" value="KAF7842727.1"/>
    <property type="molecule type" value="Genomic_DNA"/>
</dbReference>
<sequence length="78" mass="9372">MKTTEQWRCHGAMEMRRSYGDATVRWQRIGGEDGGKWEVRHVRKHNNYNELTVFNIDLRKNYPSLIIPSRFQNTTIFE</sequence>
<comment type="caution">
    <text evidence="1">The sequence shown here is derived from an EMBL/GenBank/DDBJ whole genome shotgun (WGS) entry which is preliminary data.</text>
</comment>